<dbReference type="Proteomes" id="UP000032180">
    <property type="component" value="Chromosome 6"/>
</dbReference>
<protein>
    <submittedName>
        <fullName evidence="2">Uncharacterized protein</fullName>
    </submittedName>
</protein>
<evidence type="ECO:0000256" key="1">
    <source>
        <dbReference type="SAM" id="MobiDB-lite"/>
    </source>
</evidence>
<dbReference type="AlphaFoldDB" id="A0A0D9WQL1"/>
<feature type="region of interest" description="Disordered" evidence="1">
    <location>
        <begin position="1"/>
        <end position="31"/>
    </location>
</feature>
<organism evidence="2 3">
    <name type="scientific">Leersia perrieri</name>
    <dbReference type="NCBI Taxonomy" id="77586"/>
    <lineage>
        <taxon>Eukaryota</taxon>
        <taxon>Viridiplantae</taxon>
        <taxon>Streptophyta</taxon>
        <taxon>Embryophyta</taxon>
        <taxon>Tracheophyta</taxon>
        <taxon>Spermatophyta</taxon>
        <taxon>Magnoliopsida</taxon>
        <taxon>Liliopsida</taxon>
        <taxon>Poales</taxon>
        <taxon>Poaceae</taxon>
        <taxon>BOP clade</taxon>
        <taxon>Oryzoideae</taxon>
        <taxon>Oryzeae</taxon>
        <taxon>Oryzinae</taxon>
        <taxon>Leersia</taxon>
    </lineage>
</organism>
<accession>A0A0D9WQL1</accession>
<reference evidence="3" key="2">
    <citation type="submission" date="2013-12" db="EMBL/GenBank/DDBJ databases">
        <authorList>
            <person name="Yu Y."/>
            <person name="Lee S."/>
            <person name="de Baynast K."/>
            <person name="Wissotski M."/>
            <person name="Liu L."/>
            <person name="Talag J."/>
            <person name="Goicoechea J."/>
            <person name="Angelova A."/>
            <person name="Jetty R."/>
            <person name="Kudrna D."/>
            <person name="Golser W."/>
            <person name="Rivera L."/>
            <person name="Zhang J."/>
            <person name="Wing R."/>
        </authorList>
    </citation>
    <scope>NUCLEOTIDE SEQUENCE</scope>
</reference>
<evidence type="ECO:0000313" key="3">
    <source>
        <dbReference type="Proteomes" id="UP000032180"/>
    </source>
</evidence>
<reference evidence="2" key="3">
    <citation type="submission" date="2015-04" db="UniProtKB">
        <authorList>
            <consortium name="EnsemblPlants"/>
        </authorList>
    </citation>
    <scope>IDENTIFICATION</scope>
</reference>
<sequence>MAHGRRAHVAAGAAQGAAGGDKGGKWRGRRQATAWATGRLAEHKLHCCRGEEQRQQPTEQGSGSSSLTGVDEDEA</sequence>
<feature type="compositionally biased region" description="Polar residues" evidence="1">
    <location>
        <begin position="55"/>
        <end position="68"/>
    </location>
</feature>
<reference evidence="2 3" key="1">
    <citation type="submission" date="2012-08" db="EMBL/GenBank/DDBJ databases">
        <title>Oryza genome evolution.</title>
        <authorList>
            <person name="Wing R.A."/>
        </authorList>
    </citation>
    <scope>NUCLEOTIDE SEQUENCE</scope>
</reference>
<dbReference type="Gramene" id="LPERR06G13300.1">
    <property type="protein sequence ID" value="LPERR06G13300.1"/>
    <property type="gene ID" value="LPERR06G13300"/>
</dbReference>
<dbReference type="EnsemblPlants" id="LPERR06G13300.1">
    <property type="protein sequence ID" value="LPERR06G13300.1"/>
    <property type="gene ID" value="LPERR06G13300"/>
</dbReference>
<dbReference type="HOGENOM" id="CLU_2674672_0_0_1"/>
<keyword evidence="3" id="KW-1185">Reference proteome</keyword>
<feature type="region of interest" description="Disordered" evidence="1">
    <location>
        <begin position="46"/>
        <end position="75"/>
    </location>
</feature>
<proteinExistence type="predicted"/>
<name>A0A0D9WQL1_9ORYZ</name>
<evidence type="ECO:0000313" key="2">
    <source>
        <dbReference type="EnsemblPlants" id="LPERR06G13300.1"/>
    </source>
</evidence>